<evidence type="ECO:0000313" key="2">
    <source>
        <dbReference type="Proteomes" id="UP000734854"/>
    </source>
</evidence>
<gene>
    <name evidence="1" type="ORF">ZIOFF_021235</name>
</gene>
<dbReference type="AlphaFoldDB" id="A0A8J5HJR1"/>
<accession>A0A8J5HJR1</accession>
<name>A0A8J5HJR1_ZINOF</name>
<sequence length="69" mass="7315">MRVGLFFRVSVVARGYHVLPPSIVLWPSDQPQGGHASSGRAMLPAADRSRAPCGHAMLPVADKSCGDET</sequence>
<evidence type="ECO:0000313" key="1">
    <source>
        <dbReference type="EMBL" id="KAG6517836.1"/>
    </source>
</evidence>
<protein>
    <submittedName>
        <fullName evidence="1">Uncharacterized protein</fullName>
    </submittedName>
</protein>
<comment type="caution">
    <text evidence="1">The sequence shown here is derived from an EMBL/GenBank/DDBJ whole genome shotgun (WGS) entry which is preliminary data.</text>
</comment>
<dbReference type="EMBL" id="JACMSC010000006">
    <property type="protein sequence ID" value="KAG6517836.1"/>
    <property type="molecule type" value="Genomic_DNA"/>
</dbReference>
<keyword evidence="2" id="KW-1185">Reference proteome</keyword>
<proteinExistence type="predicted"/>
<reference evidence="1 2" key="1">
    <citation type="submission" date="2020-08" db="EMBL/GenBank/DDBJ databases">
        <title>Plant Genome Project.</title>
        <authorList>
            <person name="Zhang R.-G."/>
        </authorList>
    </citation>
    <scope>NUCLEOTIDE SEQUENCE [LARGE SCALE GENOMIC DNA]</scope>
    <source>
        <tissue evidence="1">Rhizome</tissue>
    </source>
</reference>
<organism evidence="1 2">
    <name type="scientific">Zingiber officinale</name>
    <name type="common">Ginger</name>
    <name type="synonym">Amomum zingiber</name>
    <dbReference type="NCBI Taxonomy" id="94328"/>
    <lineage>
        <taxon>Eukaryota</taxon>
        <taxon>Viridiplantae</taxon>
        <taxon>Streptophyta</taxon>
        <taxon>Embryophyta</taxon>
        <taxon>Tracheophyta</taxon>
        <taxon>Spermatophyta</taxon>
        <taxon>Magnoliopsida</taxon>
        <taxon>Liliopsida</taxon>
        <taxon>Zingiberales</taxon>
        <taxon>Zingiberaceae</taxon>
        <taxon>Zingiber</taxon>
    </lineage>
</organism>
<dbReference type="Proteomes" id="UP000734854">
    <property type="component" value="Unassembled WGS sequence"/>
</dbReference>